<dbReference type="NCBIfam" id="NF006743">
    <property type="entry name" value="PRK09270.1-2"/>
    <property type="match status" value="1"/>
</dbReference>
<name>A0A849C388_9ACTN</name>
<evidence type="ECO:0000313" key="1">
    <source>
        <dbReference type="EMBL" id="NNH24098.1"/>
    </source>
</evidence>
<dbReference type="Proteomes" id="UP000555552">
    <property type="component" value="Unassembled WGS sequence"/>
</dbReference>
<organism evidence="1 2">
    <name type="scientific">Pseudokineococcus marinus</name>
    <dbReference type="NCBI Taxonomy" id="351215"/>
    <lineage>
        <taxon>Bacteria</taxon>
        <taxon>Bacillati</taxon>
        <taxon>Actinomycetota</taxon>
        <taxon>Actinomycetes</taxon>
        <taxon>Kineosporiales</taxon>
        <taxon>Kineosporiaceae</taxon>
        <taxon>Pseudokineococcus</taxon>
    </lineage>
</organism>
<dbReference type="SUPFAM" id="SSF52540">
    <property type="entry name" value="P-loop containing nucleoside triphosphate hydrolases"/>
    <property type="match status" value="1"/>
</dbReference>
<reference evidence="1 2" key="1">
    <citation type="submission" date="2020-05" db="EMBL/GenBank/DDBJ databases">
        <title>MicrobeNet Type strains.</title>
        <authorList>
            <person name="Nicholson A.C."/>
        </authorList>
    </citation>
    <scope>NUCLEOTIDE SEQUENCE [LARGE SCALE GENOMIC DNA]</scope>
    <source>
        <strain evidence="1 2">JCM 14547</strain>
    </source>
</reference>
<keyword evidence="2" id="KW-1185">Reference proteome</keyword>
<dbReference type="InterPro" id="IPR027417">
    <property type="entry name" value="P-loop_NTPase"/>
</dbReference>
<dbReference type="RefSeq" id="WP_171203869.1">
    <property type="nucleotide sequence ID" value="NZ_BAAANP010000002.1"/>
</dbReference>
<keyword evidence="1" id="KW-0808">Transferase</keyword>
<accession>A0A849C388</accession>
<gene>
    <name evidence="1" type="ORF">HLB09_13555</name>
</gene>
<dbReference type="GO" id="GO:0016301">
    <property type="term" value="F:kinase activity"/>
    <property type="evidence" value="ECO:0007669"/>
    <property type="project" value="UniProtKB-KW"/>
</dbReference>
<proteinExistence type="predicted"/>
<protein>
    <submittedName>
        <fullName evidence="1">Nucleoside/nucleotide kinase family protein</fullName>
    </submittedName>
</protein>
<keyword evidence="1" id="KW-0418">Kinase</keyword>
<dbReference type="Gene3D" id="3.40.50.300">
    <property type="entry name" value="P-loop containing nucleotide triphosphate hydrolases"/>
    <property type="match status" value="2"/>
</dbReference>
<comment type="caution">
    <text evidence="1">The sequence shown here is derived from an EMBL/GenBank/DDBJ whole genome shotgun (WGS) entry which is preliminary data.</text>
</comment>
<dbReference type="PANTHER" id="PTHR10285">
    <property type="entry name" value="URIDINE KINASE"/>
    <property type="match status" value="1"/>
</dbReference>
<evidence type="ECO:0000313" key="2">
    <source>
        <dbReference type="Proteomes" id="UP000555552"/>
    </source>
</evidence>
<dbReference type="AlphaFoldDB" id="A0A849C388"/>
<sequence>MRLEELVDRAVSLLEGRDRVLLGVAGAPAAGKTTLARAVAAGVDLVLTDRGERAPGGPPAAVQVPMDGFHLADVQLERLGLADRKGVPASFDAGGYVSLLRRLRAADEDVVYAPAFERDLEQALAGAIAVPREARLVVTEGNYLLLDEAPWDAVRPLLDEVWFAEADEEERSARLLARHVEFGKTPEAAQAWMASVDDPDAALAARGRAVADLVVRTAAGD</sequence>
<dbReference type="EMBL" id="JABEMA010000258">
    <property type="protein sequence ID" value="NNH24098.1"/>
    <property type="molecule type" value="Genomic_DNA"/>
</dbReference>